<name>A0A2P2KK96_RHIMU</name>
<protein>
    <submittedName>
        <fullName evidence="1">Uncharacterized protein</fullName>
    </submittedName>
</protein>
<reference evidence="1" key="1">
    <citation type="submission" date="2018-02" db="EMBL/GenBank/DDBJ databases">
        <title>Rhizophora mucronata_Transcriptome.</title>
        <authorList>
            <person name="Meera S.P."/>
            <person name="Sreeshan A."/>
            <person name="Augustine A."/>
        </authorList>
    </citation>
    <scope>NUCLEOTIDE SEQUENCE</scope>
    <source>
        <tissue evidence="1">Leaf</tissue>
    </source>
</reference>
<sequence>MATKLSGNFSFFFRFRNLAVVKDFCLQIQKSFKISGFDL</sequence>
<proteinExistence type="predicted"/>
<evidence type="ECO:0000313" key="1">
    <source>
        <dbReference type="EMBL" id="MBX06142.1"/>
    </source>
</evidence>
<organism evidence="1">
    <name type="scientific">Rhizophora mucronata</name>
    <name type="common">Asiatic mangrove</name>
    <dbReference type="NCBI Taxonomy" id="61149"/>
    <lineage>
        <taxon>Eukaryota</taxon>
        <taxon>Viridiplantae</taxon>
        <taxon>Streptophyta</taxon>
        <taxon>Embryophyta</taxon>
        <taxon>Tracheophyta</taxon>
        <taxon>Spermatophyta</taxon>
        <taxon>Magnoliopsida</taxon>
        <taxon>eudicotyledons</taxon>
        <taxon>Gunneridae</taxon>
        <taxon>Pentapetalae</taxon>
        <taxon>rosids</taxon>
        <taxon>fabids</taxon>
        <taxon>Malpighiales</taxon>
        <taxon>Rhizophoraceae</taxon>
        <taxon>Rhizophora</taxon>
    </lineage>
</organism>
<dbReference type="EMBL" id="GGEC01025658">
    <property type="protein sequence ID" value="MBX06142.1"/>
    <property type="molecule type" value="Transcribed_RNA"/>
</dbReference>
<accession>A0A2P2KK96</accession>
<dbReference type="AlphaFoldDB" id="A0A2P2KK96"/>